<comment type="caution">
    <text evidence="6">The sequence shown here is derived from an EMBL/GenBank/DDBJ whole genome shotgun (WGS) entry which is preliminary data.</text>
</comment>
<dbReference type="EMBL" id="JAUSUQ010000020">
    <property type="protein sequence ID" value="MDQ0340825.1"/>
    <property type="molecule type" value="Genomic_DNA"/>
</dbReference>
<keyword evidence="3 4" id="KW-0067">ATP-binding</keyword>
<dbReference type="PROSITE" id="PS50975">
    <property type="entry name" value="ATP_GRASP"/>
    <property type="match status" value="1"/>
</dbReference>
<keyword evidence="1 6" id="KW-0436">Ligase</keyword>
<evidence type="ECO:0000256" key="1">
    <source>
        <dbReference type="ARBA" id="ARBA00022598"/>
    </source>
</evidence>
<keyword evidence="7" id="KW-1185">Reference proteome</keyword>
<evidence type="ECO:0000256" key="3">
    <source>
        <dbReference type="ARBA" id="ARBA00022840"/>
    </source>
</evidence>
<evidence type="ECO:0000313" key="7">
    <source>
        <dbReference type="Proteomes" id="UP001232445"/>
    </source>
</evidence>
<reference evidence="6 7" key="1">
    <citation type="submission" date="2023-07" db="EMBL/GenBank/DDBJ databases">
        <title>Genomic Encyclopedia of Type Strains, Phase IV (KMG-IV): sequencing the most valuable type-strain genomes for metagenomic binning, comparative biology and taxonomic classification.</title>
        <authorList>
            <person name="Goeker M."/>
        </authorList>
    </citation>
    <scope>NUCLEOTIDE SEQUENCE [LARGE SCALE GENOMIC DNA]</scope>
    <source>
        <strain evidence="6 7">DSM 17740</strain>
    </source>
</reference>
<gene>
    <name evidence="6" type="ORF">J2S00_003665</name>
</gene>
<dbReference type="PANTHER" id="PTHR43334">
    <property type="entry name" value="ACETATE--COA LIGASE [ADP-FORMING]"/>
    <property type="match status" value="1"/>
</dbReference>
<dbReference type="SUPFAM" id="SSF56059">
    <property type="entry name" value="Glutathione synthetase ATP-binding domain-like"/>
    <property type="match status" value="1"/>
</dbReference>
<protein>
    <submittedName>
        <fullName evidence="6">Acetyl-CoA synthetase (ADP-forming)</fullName>
        <ecNumber evidence="6">6.2.1.13</ecNumber>
    </submittedName>
</protein>
<feature type="domain" description="ATP-grasp" evidence="5">
    <location>
        <begin position="27"/>
        <end position="78"/>
    </location>
</feature>
<evidence type="ECO:0000256" key="4">
    <source>
        <dbReference type="PROSITE-ProRule" id="PRU00409"/>
    </source>
</evidence>
<organism evidence="6 7">
    <name type="scientific">Caldalkalibacillus uzonensis</name>
    <dbReference type="NCBI Taxonomy" id="353224"/>
    <lineage>
        <taxon>Bacteria</taxon>
        <taxon>Bacillati</taxon>
        <taxon>Bacillota</taxon>
        <taxon>Bacilli</taxon>
        <taxon>Bacillales</taxon>
        <taxon>Bacillaceae</taxon>
        <taxon>Caldalkalibacillus</taxon>
    </lineage>
</organism>
<proteinExistence type="predicted"/>
<keyword evidence="2 4" id="KW-0547">Nucleotide-binding</keyword>
<dbReference type="Gene3D" id="3.30.470.20">
    <property type="entry name" value="ATP-grasp fold, B domain"/>
    <property type="match status" value="1"/>
</dbReference>
<evidence type="ECO:0000256" key="2">
    <source>
        <dbReference type="ARBA" id="ARBA00022741"/>
    </source>
</evidence>
<dbReference type="InterPro" id="IPR051538">
    <property type="entry name" value="Acyl-CoA_Synth/Transferase"/>
</dbReference>
<name>A0ABU0CWM6_9BACI</name>
<dbReference type="Proteomes" id="UP001232445">
    <property type="component" value="Unassembled WGS sequence"/>
</dbReference>
<evidence type="ECO:0000259" key="5">
    <source>
        <dbReference type="PROSITE" id="PS50975"/>
    </source>
</evidence>
<dbReference type="EC" id="6.2.1.13" evidence="6"/>
<dbReference type="PANTHER" id="PTHR43334:SF1">
    <property type="entry name" value="3-HYDROXYPROPIONATE--COA LIGASE [ADP-FORMING]"/>
    <property type="match status" value="1"/>
</dbReference>
<dbReference type="InterPro" id="IPR013815">
    <property type="entry name" value="ATP_grasp_subdomain_1"/>
</dbReference>
<dbReference type="InterPro" id="IPR011761">
    <property type="entry name" value="ATP-grasp"/>
</dbReference>
<evidence type="ECO:0000313" key="6">
    <source>
        <dbReference type="EMBL" id="MDQ0340825.1"/>
    </source>
</evidence>
<dbReference type="Gene3D" id="3.30.1490.20">
    <property type="entry name" value="ATP-grasp fold, A domain"/>
    <property type="match status" value="1"/>
</dbReference>
<dbReference type="Pfam" id="PF13549">
    <property type="entry name" value="ATP-grasp_5"/>
    <property type="match status" value="1"/>
</dbReference>
<accession>A0ABU0CWM6</accession>
<sequence length="236" mass="26457">MNLEEINRILMSVQQQCRSVLTEIESKQILQSIGIPVSPYYMAVSSAEAVHYAQKIGYPVVLKIVSPDISHKTDAKGVMLNLKNEREVEQAYKEIMHNACQYKADAQIVGVSVQKMAKKGTEVIIGTKRDPVFGPVLLFGMGGIFVEVLEDVTLKTLPVADEDIDNMFKEIKLSPLLRGYRENPPADLDFVKDIIFKLAKFCEHYPQVKEMEINPLFVYPSGEGACAVDARMFVDN</sequence>
<dbReference type="GO" id="GO:0043758">
    <property type="term" value="F:acetate-CoA ligase (ADP-forming) activity"/>
    <property type="evidence" value="ECO:0007669"/>
    <property type="project" value="UniProtKB-EC"/>
</dbReference>
<dbReference type="RefSeq" id="WP_307343133.1">
    <property type="nucleotide sequence ID" value="NZ_JAUSUQ010000020.1"/>
</dbReference>